<dbReference type="PANTHER" id="PTHR10773">
    <property type="entry name" value="DNA-DIRECTED RNA POLYMERASES I, II, AND III SUBUNIT RPABC2"/>
    <property type="match status" value="1"/>
</dbReference>
<name>A0AAV8Y6B2_9CUCU</name>
<gene>
    <name evidence="1" type="ORF">NQ314_008705</name>
</gene>
<keyword evidence="2" id="KW-1185">Reference proteome</keyword>
<proteinExistence type="predicted"/>
<sequence length="341" mass="39916">MSSRALKIVNLATVTHEKVAEEQGLQNCETNNNNVSKFPTYESHYSREKTKKRYLGNHLNSSRMYQLYLDDCRDANVPNENIAKEWLYSEIFNYEYNYSFKTPDSDTCDICDKYKIQLQESSIEERTILQEDYKRHLTDASKYSLKSEDKKRSRLTNSEKVLMIDLQKCLPTPRPTPELHNSQSFYSLKLWTYNLTIHDSTAQKCFCLMWDKSVAGRGGNEVASCLLKFVSSYVSETTEQLTIWSDNCPSQNRNVQMIMCYEWIFKLKPNLKVIIHKYLSRGHTHLEADGDHLSCASLRLGIGSRWYDYAVLKIHSLLLIWNLRTLWISRNCVRAQMHLLL</sequence>
<dbReference type="PANTHER" id="PTHR10773:SF19">
    <property type="match status" value="1"/>
</dbReference>
<dbReference type="EMBL" id="JANEYF010002402">
    <property type="protein sequence ID" value="KAJ8947020.1"/>
    <property type="molecule type" value="Genomic_DNA"/>
</dbReference>
<protein>
    <submittedName>
        <fullName evidence="1">Uncharacterized protein</fullName>
    </submittedName>
</protein>
<dbReference type="Proteomes" id="UP001162156">
    <property type="component" value="Unassembled WGS sequence"/>
</dbReference>
<evidence type="ECO:0000313" key="2">
    <source>
        <dbReference type="Proteomes" id="UP001162156"/>
    </source>
</evidence>
<organism evidence="1 2">
    <name type="scientific">Rhamnusium bicolor</name>
    <dbReference type="NCBI Taxonomy" id="1586634"/>
    <lineage>
        <taxon>Eukaryota</taxon>
        <taxon>Metazoa</taxon>
        <taxon>Ecdysozoa</taxon>
        <taxon>Arthropoda</taxon>
        <taxon>Hexapoda</taxon>
        <taxon>Insecta</taxon>
        <taxon>Pterygota</taxon>
        <taxon>Neoptera</taxon>
        <taxon>Endopterygota</taxon>
        <taxon>Coleoptera</taxon>
        <taxon>Polyphaga</taxon>
        <taxon>Cucujiformia</taxon>
        <taxon>Chrysomeloidea</taxon>
        <taxon>Cerambycidae</taxon>
        <taxon>Lepturinae</taxon>
        <taxon>Rhagiini</taxon>
        <taxon>Rhamnusium</taxon>
    </lineage>
</organism>
<evidence type="ECO:0000313" key="1">
    <source>
        <dbReference type="EMBL" id="KAJ8947020.1"/>
    </source>
</evidence>
<dbReference type="AlphaFoldDB" id="A0AAV8Y6B2"/>
<accession>A0AAV8Y6B2</accession>
<comment type="caution">
    <text evidence="1">The sequence shown here is derived from an EMBL/GenBank/DDBJ whole genome shotgun (WGS) entry which is preliminary data.</text>
</comment>
<reference evidence="1" key="1">
    <citation type="journal article" date="2023" name="Insect Mol. Biol.">
        <title>Genome sequencing provides insights into the evolution of gene families encoding plant cell wall-degrading enzymes in longhorned beetles.</title>
        <authorList>
            <person name="Shin N.R."/>
            <person name="Okamura Y."/>
            <person name="Kirsch R."/>
            <person name="Pauchet Y."/>
        </authorList>
    </citation>
    <scope>NUCLEOTIDE SEQUENCE</scope>
    <source>
        <strain evidence="1">RBIC_L_NR</strain>
    </source>
</reference>